<keyword evidence="2" id="KW-1185">Reference proteome</keyword>
<dbReference type="EMBL" id="JAHUTI010059668">
    <property type="protein sequence ID" value="MED6251284.1"/>
    <property type="molecule type" value="Genomic_DNA"/>
</dbReference>
<comment type="caution">
    <text evidence="1">The sequence shown here is derived from an EMBL/GenBank/DDBJ whole genome shotgun (WGS) entry which is preliminary data.</text>
</comment>
<evidence type="ECO:0000313" key="1">
    <source>
        <dbReference type="EMBL" id="MED6251284.1"/>
    </source>
</evidence>
<gene>
    <name evidence="1" type="ORF">ATANTOWER_027195</name>
</gene>
<dbReference type="Proteomes" id="UP001345963">
    <property type="component" value="Unassembled WGS sequence"/>
</dbReference>
<accession>A0ABU7BLT7</accession>
<reference evidence="1 2" key="1">
    <citation type="submission" date="2021-07" db="EMBL/GenBank/DDBJ databases">
        <authorList>
            <person name="Palmer J.M."/>
        </authorList>
    </citation>
    <scope>NUCLEOTIDE SEQUENCE [LARGE SCALE GENOMIC DNA]</scope>
    <source>
        <strain evidence="1 2">AT_MEX2019</strain>
        <tissue evidence="1">Muscle</tissue>
    </source>
</reference>
<name>A0ABU7BLT7_9TELE</name>
<evidence type="ECO:0000313" key="2">
    <source>
        <dbReference type="Proteomes" id="UP001345963"/>
    </source>
</evidence>
<protein>
    <submittedName>
        <fullName evidence="1">Uncharacterized protein</fullName>
    </submittedName>
</protein>
<proteinExistence type="predicted"/>
<organism evidence="1 2">
    <name type="scientific">Ataeniobius toweri</name>
    <dbReference type="NCBI Taxonomy" id="208326"/>
    <lineage>
        <taxon>Eukaryota</taxon>
        <taxon>Metazoa</taxon>
        <taxon>Chordata</taxon>
        <taxon>Craniata</taxon>
        <taxon>Vertebrata</taxon>
        <taxon>Euteleostomi</taxon>
        <taxon>Actinopterygii</taxon>
        <taxon>Neopterygii</taxon>
        <taxon>Teleostei</taxon>
        <taxon>Neoteleostei</taxon>
        <taxon>Acanthomorphata</taxon>
        <taxon>Ovalentaria</taxon>
        <taxon>Atherinomorphae</taxon>
        <taxon>Cyprinodontiformes</taxon>
        <taxon>Goodeidae</taxon>
        <taxon>Ataeniobius</taxon>
    </lineage>
</organism>
<sequence length="68" mass="7715">MWPYYQGYTAADTELRMRVGAVLIMERGQEVLCSYSAHYISHCLFVAFHIHQHSSAALRAALPLSHHA</sequence>